<proteinExistence type="predicted"/>
<dbReference type="InterPro" id="IPR041490">
    <property type="entry name" value="KstR2_TetR_C"/>
</dbReference>
<protein>
    <submittedName>
        <fullName evidence="6">TetR/AcrR family transcriptional regulator</fullName>
    </submittedName>
</protein>
<dbReference type="PRINTS" id="PR00455">
    <property type="entry name" value="HTHTETR"/>
</dbReference>
<dbReference type="RefSeq" id="WP_345422994.1">
    <property type="nucleotide sequence ID" value="NZ_BAABHO010000060.1"/>
</dbReference>
<feature type="domain" description="HTH tetR-type" evidence="5">
    <location>
        <begin position="6"/>
        <end position="66"/>
    </location>
</feature>
<feature type="DNA-binding region" description="H-T-H motif" evidence="4">
    <location>
        <begin position="29"/>
        <end position="48"/>
    </location>
</feature>
<evidence type="ECO:0000313" key="7">
    <source>
        <dbReference type="Proteomes" id="UP001500928"/>
    </source>
</evidence>
<sequence>MSKSTAVSPQAVHVAARNLFASQGYRGTSMKDIAQVLAVSAPSLYNHVPSKQDLLHSIMNVAMDRALGALSAALEGVTDVADQLRRATEVTVLDFLENPAEVTVCNTEIRSLEDPFRQAIIDKRDAYGRRILDIVERGCAAGTFDVAEPRVASFAILEMGNNAKAWFDPRGQYTAGEVAALYGSFALRIVGHREGVSP</sequence>
<dbReference type="InterPro" id="IPR050109">
    <property type="entry name" value="HTH-type_TetR-like_transc_reg"/>
</dbReference>
<comment type="caution">
    <text evidence="6">The sequence shown here is derived from an EMBL/GenBank/DDBJ whole genome shotgun (WGS) entry which is preliminary data.</text>
</comment>
<organism evidence="6 7">
    <name type="scientific">Actinomycetospora chlora</name>
    <dbReference type="NCBI Taxonomy" id="663608"/>
    <lineage>
        <taxon>Bacteria</taxon>
        <taxon>Bacillati</taxon>
        <taxon>Actinomycetota</taxon>
        <taxon>Actinomycetes</taxon>
        <taxon>Pseudonocardiales</taxon>
        <taxon>Pseudonocardiaceae</taxon>
        <taxon>Actinomycetospora</taxon>
    </lineage>
</organism>
<dbReference type="Proteomes" id="UP001500928">
    <property type="component" value="Unassembled WGS sequence"/>
</dbReference>
<dbReference type="InterPro" id="IPR036271">
    <property type="entry name" value="Tet_transcr_reg_TetR-rel_C_sf"/>
</dbReference>
<dbReference type="Gene3D" id="1.10.357.10">
    <property type="entry name" value="Tetracycline Repressor, domain 2"/>
    <property type="match status" value="1"/>
</dbReference>
<dbReference type="InterPro" id="IPR009057">
    <property type="entry name" value="Homeodomain-like_sf"/>
</dbReference>
<evidence type="ECO:0000313" key="6">
    <source>
        <dbReference type="EMBL" id="GAA4808237.1"/>
    </source>
</evidence>
<keyword evidence="3" id="KW-0804">Transcription</keyword>
<dbReference type="SUPFAM" id="SSF48498">
    <property type="entry name" value="Tetracyclin repressor-like, C-terminal domain"/>
    <property type="match status" value="1"/>
</dbReference>
<keyword evidence="7" id="KW-1185">Reference proteome</keyword>
<dbReference type="SUPFAM" id="SSF46689">
    <property type="entry name" value="Homeodomain-like"/>
    <property type="match status" value="1"/>
</dbReference>
<accession>A0ABP9CEY6</accession>
<gene>
    <name evidence="6" type="ORF">GCM10023200_52510</name>
</gene>
<dbReference type="PROSITE" id="PS01081">
    <property type="entry name" value="HTH_TETR_1"/>
    <property type="match status" value="1"/>
</dbReference>
<dbReference type="PROSITE" id="PS50977">
    <property type="entry name" value="HTH_TETR_2"/>
    <property type="match status" value="1"/>
</dbReference>
<evidence type="ECO:0000259" key="5">
    <source>
        <dbReference type="PROSITE" id="PS50977"/>
    </source>
</evidence>
<evidence type="ECO:0000256" key="2">
    <source>
        <dbReference type="ARBA" id="ARBA00023125"/>
    </source>
</evidence>
<dbReference type="PANTHER" id="PTHR30055:SF234">
    <property type="entry name" value="HTH-TYPE TRANSCRIPTIONAL REGULATOR BETI"/>
    <property type="match status" value="1"/>
</dbReference>
<name>A0ABP9CEY6_9PSEU</name>
<dbReference type="Pfam" id="PF17932">
    <property type="entry name" value="TetR_C_24"/>
    <property type="match status" value="1"/>
</dbReference>
<dbReference type="InterPro" id="IPR023772">
    <property type="entry name" value="DNA-bd_HTH_TetR-type_CS"/>
</dbReference>
<dbReference type="PANTHER" id="PTHR30055">
    <property type="entry name" value="HTH-TYPE TRANSCRIPTIONAL REGULATOR RUTR"/>
    <property type="match status" value="1"/>
</dbReference>
<dbReference type="Pfam" id="PF00440">
    <property type="entry name" value="TetR_N"/>
    <property type="match status" value="1"/>
</dbReference>
<dbReference type="InterPro" id="IPR001647">
    <property type="entry name" value="HTH_TetR"/>
</dbReference>
<keyword evidence="2 4" id="KW-0238">DNA-binding</keyword>
<dbReference type="EMBL" id="BAABHO010000060">
    <property type="protein sequence ID" value="GAA4808237.1"/>
    <property type="molecule type" value="Genomic_DNA"/>
</dbReference>
<reference evidence="7" key="1">
    <citation type="journal article" date="2019" name="Int. J. Syst. Evol. Microbiol.">
        <title>The Global Catalogue of Microorganisms (GCM) 10K type strain sequencing project: providing services to taxonomists for standard genome sequencing and annotation.</title>
        <authorList>
            <consortium name="The Broad Institute Genomics Platform"/>
            <consortium name="The Broad Institute Genome Sequencing Center for Infectious Disease"/>
            <person name="Wu L."/>
            <person name="Ma J."/>
        </authorList>
    </citation>
    <scope>NUCLEOTIDE SEQUENCE [LARGE SCALE GENOMIC DNA]</scope>
    <source>
        <strain evidence="7">JCM 17979</strain>
    </source>
</reference>
<evidence type="ECO:0000256" key="4">
    <source>
        <dbReference type="PROSITE-ProRule" id="PRU00335"/>
    </source>
</evidence>
<evidence type="ECO:0000256" key="1">
    <source>
        <dbReference type="ARBA" id="ARBA00023015"/>
    </source>
</evidence>
<keyword evidence="1" id="KW-0805">Transcription regulation</keyword>
<evidence type="ECO:0000256" key="3">
    <source>
        <dbReference type="ARBA" id="ARBA00023163"/>
    </source>
</evidence>